<keyword evidence="1" id="KW-1188">Viral release from host cell</keyword>
<dbReference type="Pfam" id="PF04586">
    <property type="entry name" value="Peptidase_S78"/>
    <property type="match status" value="1"/>
</dbReference>
<evidence type="ECO:0000256" key="1">
    <source>
        <dbReference type="ARBA" id="ARBA00022612"/>
    </source>
</evidence>
<dbReference type="EC" id="3.4.-.-" evidence="6"/>
<gene>
    <name evidence="6" type="ORF">CES86_3248</name>
    <name evidence="5" type="ORF">F9L03_06610</name>
</gene>
<reference evidence="5 8" key="2">
    <citation type="submission" date="2019-09" db="EMBL/GenBank/DDBJ databases">
        <title>Taxonomic organization of the family Brucellaceae based on a phylogenomic approach.</title>
        <authorList>
            <person name="Leclercq S."/>
            <person name="Cloeckaert A."/>
            <person name="Zygmunt M.S."/>
        </authorList>
    </citation>
    <scope>NUCLEOTIDE SEQUENCE [LARGE SCALE GENOMIC DNA]</scope>
    <source>
        <strain evidence="5 8">LUP23</strain>
    </source>
</reference>
<evidence type="ECO:0000256" key="3">
    <source>
        <dbReference type="ARBA" id="ARBA00022801"/>
    </source>
</evidence>
<dbReference type="InterPro" id="IPR006433">
    <property type="entry name" value="Prohead_protease"/>
</dbReference>
<dbReference type="GO" id="GO:0008233">
    <property type="term" value="F:peptidase activity"/>
    <property type="evidence" value="ECO:0007669"/>
    <property type="project" value="UniProtKB-KW"/>
</dbReference>
<dbReference type="NCBIfam" id="TIGR01543">
    <property type="entry name" value="proheadase_HK97"/>
    <property type="match status" value="1"/>
</dbReference>
<comment type="caution">
    <text evidence="6">The sequence shown here is derived from an EMBL/GenBank/DDBJ whole genome shotgun (WGS) entry which is preliminary data.</text>
</comment>
<dbReference type="EMBL" id="NNRN01000053">
    <property type="protein sequence ID" value="OYR26896.1"/>
    <property type="molecule type" value="Genomic_DNA"/>
</dbReference>
<evidence type="ECO:0000259" key="4">
    <source>
        <dbReference type="Pfam" id="PF04586"/>
    </source>
</evidence>
<dbReference type="GO" id="GO:0006508">
    <property type="term" value="P:proteolysis"/>
    <property type="evidence" value="ECO:0007669"/>
    <property type="project" value="UniProtKB-KW"/>
</dbReference>
<evidence type="ECO:0000313" key="5">
    <source>
        <dbReference type="EMBL" id="KAB2705056.1"/>
    </source>
</evidence>
<feature type="domain" description="Prohead serine protease" evidence="4">
    <location>
        <begin position="21"/>
        <end position="167"/>
    </location>
</feature>
<proteinExistence type="predicted"/>
<protein>
    <submittedName>
        <fullName evidence="5">HK97 family phage prohead protease</fullName>
    </submittedName>
    <submittedName>
        <fullName evidence="6">Phage prohead protease, HK97 family</fullName>
        <ecNumber evidence="6">3.4.-.-</ecNumber>
    </submittedName>
</protein>
<accession>A0A256GJ59</accession>
<dbReference type="Proteomes" id="UP000216363">
    <property type="component" value="Unassembled WGS sequence"/>
</dbReference>
<organism evidence="6 7">
    <name type="scientific">Brucella lupini</name>
    <dbReference type="NCBI Taxonomy" id="255457"/>
    <lineage>
        <taxon>Bacteria</taxon>
        <taxon>Pseudomonadati</taxon>
        <taxon>Pseudomonadota</taxon>
        <taxon>Alphaproteobacteria</taxon>
        <taxon>Hyphomicrobiales</taxon>
        <taxon>Brucellaceae</taxon>
        <taxon>Brucella/Ochrobactrum group</taxon>
        <taxon>Brucella</taxon>
    </lineage>
</organism>
<keyword evidence="3 6" id="KW-0378">Hydrolase</keyword>
<dbReference type="InterPro" id="IPR054613">
    <property type="entry name" value="Peptidase_S78_dom"/>
</dbReference>
<reference evidence="6 7" key="1">
    <citation type="submission" date="2017-07" db="EMBL/GenBank/DDBJ databases">
        <title>Draft genome of Ochrobactrum lupini type strain LUP21.</title>
        <authorList>
            <person name="Krzyzanowska D.M."/>
            <person name="Jafra S."/>
        </authorList>
    </citation>
    <scope>NUCLEOTIDE SEQUENCE [LARGE SCALE GENOMIC DNA]</scope>
    <source>
        <strain evidence="6 7">LUP21</strain>
    </source>
</reference>
<keyword evidence="2 6" id="KW-0645">Protease</keyword>
<evidence type="ECO:0000256" key="2">
    <source>
        <dbReference type="ARBA" id="ARBA00022670"/>
    </source>
</evidence>
<evidence type="ECO:0000313" key="6">
    <source>
        <dbReference type="EMBL" id="OYR26896.1"/>
    </source>
</evidence>
<dbReference type="RefSeq" id="WP_094515028.1">
    <property type="nucleotide sequence ID" value="NZ_JBHEEP010000002.1"/>
</dbReference>
<name>A0A256GJ59_9HYPH</name>
<dbReference type="AlphaFoldDB" id="A0A256GJ59"/>
<evidence type="ECO:0000313" key="7">
    <source>
        <dbReference type="Proteomes" id="UP000216363"/>
    </source>
</evidence>
<sequence>MKNLLHIKSSAQSLRLSPTLEVKFSAGSEAGTIEGYASAFGGNPDSYGDIVQKGAFLRTLSEHRAEGTMPAMLWSHDQTKPIGKWTDMYEDDFGLFVKGRLNLDTSHGKDAHAHVVHGDATGFSIGFYVSPQGKKSGSNGTTILTDVDLVEVSAVVFPANRRARVSGVKTLQSKSELIDMLRDNGLPRAAAARIAAGGWEALAGADHEKAFELADMIDRATQKLRTI</sequence>
<keyword evidence="8" id="KW-1185">Reference proteome</keyword>
<dbReference type="Proteomes" id="UP000435957">
    <property type="component" value="Unassembled WGS sequence"/>
</dbReference>
<dbReference type="EMBL" id="WBWF01000003">
    <property type="protein sequence ID" value="KAB2705056.1"/>
    <property type="molecule type" value="Genomic_DNA"/>
</dbReference>
<dbReference type="SUPFAM" id="SSF50789">
    <property type="entry name" value="Herpes virus serine proteinase, assemblin"/>
    <property type="match status" value="1"/>
</dbReference>
<evidence type="ECO:0000313" key="8">
    <source>
        <dbReference type="Proteomes" id="UP000435957"/>
    </source>
</evidence>